<dbReference type="PANTHER" id="PTHR42783">
    <property type="entry name" value="GLUTAMATE SYNTHASE [NADPH] SMALL CHAIN"/>
    <property type="match status" value="1"/>
</dbReference>
<feature type="domain" description="FAD/NAD(P)-binding" evidence="1">
    <location>
        <begin position="173"/>
        <end position="480"/>
    </location>
</feature>
<dbReference type="PRINTS" id="PR00419">
    <property type="entry name" value="ADXRDTASE"/>
</dbReference>
<evidence type="ECO:0000313" key="5">
    <source>
        <dbReference type="Proteomes" id="UP000053961"/>
    </source>
</evidence>
<dbReference type="Pfam" id="PF07992">
    <property type="entry name" value="Pyr_redox_2"/>
    <property type="match status" value="1"/>
</dbReference>
<dbReference type="InterPro" id="IPR028261">
    <property type="entry name" value="DPD_II"/>
</dbReference>
<dbReference type="GO" id="GO:0051536">
    <property type="term" value="F:iron-sulfur cluster binding"/>
    <property type="evidence" value="ECO:0007669"/>
    <property type="project" value="InterPro"/>
</dbReference>
<dbReference type="AlphaFoldDB" id="A0A101IJN0"/>
<feature type="domain" description="Dihydroprymidine dehydrogenase" evidence="2">
    <location>
        <begin position="49"/>
        <end position="159"/>
    </location>
</feature>
<accession>A0A101IJN0</accession>
<dbReference type="Gene3D" id="3.50.50.60">
    <property type="entry name" value="FAD/NAD(P)-binding domain"/>
    <property type="match status" value="2"/>
</dbReference>
<sequence length="503" mass="54873">MIGDGGSSYRRSSVRSDFVFELGRSMAEKEDVTEKWARIGMPEQEPDKRRENFEEVPLGYTPEMAVKEASRCLQCKSPSCVEGCPVEIDIPAFVQLIKEEKFDEAIKKIWEKNRLPAVCGRVCPQETQCEGRCVLGKKGRPIAIGNLERFAADLARREGIEDVSPKAEPSGKRVAIVGSGPAGLTVAADLLARGHQVTIFEALHKPGGVLVYGIPEFRLPKKIVADEIESLEKQGAEIMCNTVVGRTITIDELFDQGYDAIFVGVGAGLPRFMNIPGENLVGILSANEYLTRANLMKAYRFPEYDTPIPRGRNVVVIGAGNVAMDSARTAVRLGAETVRIVYRRSREEMPARAAEIHHAEEEGVELLLLTSPIRFLGDEEGRVAGMECIKMELGEPDASGRRRPIPIEGSEFEIVCDLVIIAIGTGANPLLTRSTEGLELNRWGYIEADPETGETSIEGVWAGGDIVTGSATVIEAMGAGRRAARSIHEHLTREGRSPESCGV</sequence>
<dbReference type="NCBIfam" id="TIGR01316">
    <property type="entry name" value="gltA"/>
    <property type="match status" value="1"/>
</dbReference>
<dbReference type="Pfam" id="PF14691">
    <property type="entry name" value="Fer4_20"/>
    <property type="match status" value="1"/>
</dbReference>
<dbReference type="EMBL" id="LGFT01000001">
    <property type="protein sequence ID" value="KUK45612.1"/>
    <property type="molecule type" value="Genomic_DNA"/>
</dbReference>
<gene>
    <name evidence="3" type="ORF">XD72_0086</name>
    <name evidence="4" type="ORF">XE07_1052</name>
</gene>
<dbReference type="Proteomes" id="UP000053961">
    <property type="component" value="Unassembled WGS sequence"/>
</dbReference>
<dbReference type="EMBL" id="LGHB01000012">
    <property type="protein sequence ID" value="KUK96485.1"/>
    <property type="molecule type" value="Genomic_DNA"/>
</dbReference>
<evidence type="ECO:0000259" key="2">
    <source>
        <dbReference type="Pfam" id="PF14691"/>
    </source>
</evidence>
<dbReference type="PANTHER" id="PTHR42783:SF3">
    <property type="entry name" value="GLUTAMATE SYNTHASE [NADPH] SMALL CHAIN-RELATED"/>
    <property type="match status" value="1"/>
</dbReference>
<comment type="caution">
    <text evidence="4">The sequence shown here is derived from an EMBL/GenBank/DDBJ whole genome shotgun (WGS) entry which is preliminary data.</text>
</comment>
<dbReference type="Proteomes" id="UP000057043">
    <property type="component" value="Unassembled WGS sequence"/>
</dbReference>
<dbReference type="InterPro" id="IPR036188">
    <property type="entry name" value="FAD/NAD-bd_sf"/>
</dbReference>
<evidence type="ECO:0000313" key="6">
    <source>
        <dbReference type="Proteomes" id="UP000057043"/>
    </source>
</evidence>
<evidence type="ECO:0000313" key="3">
    <source>
        <dbReference type="EMBL" id="KUK45612.1"/>
    </source>
</evidence>
<dbReference type="InterPro" id="IPR023753">
    <property type="entry name" value="FAD/NAD-binding_dom"/>
</dbReference>
<dbReference type="Gene3D" id="1.10.1060.10">
    <property type="entry name" value="Alpha-helical ferredoxin"/>
    <property type="match status" value="1"/>
</dbReference>
<evidence type="ECO:0000313" key="4">
    <source>
        <dbReference type="EMBL" id="KUK96485.1"/>
    </source>
</evidence>
<proteinExistence type="predicted"/>
<dbReference type="InterPro" id="IPR006004">
    <property type="entry name" value="SudA-like"/>
</dbReference>
<dbReference type="SUPFAM" id="SSF51971">
    <property type="entry name" value="Nucleotide-binding domain"/>
    <property type="match status" value="1"/>
</dbReference>
<name>A0A101IJN0_9EURY</name>
<reference evidence="4" key="1">
    <citation type="journal article" date="2015" name="MBio">
        <title>Genome-resolved metagenomic analysis reveals roles for candidate phyla and other microbial community members in biogeochemical transformations in oil reservoirs.</title>
        <authorList>
            <person name="Hu P."/>
            <person name="Tom L."/>
            <person name="Singh A."/>
            <person name="Thomas B.C."/>
            <person name="Baker B.J."/>
            <person name="Piceno Y.M."/>
            <person name="Andersen G.L."/>
            <person name="Banfield J.F."/>
        </authorList>
    </citation>
    <scope>NUCLEOTIDE SEQUENCE [LARGE SCALE GENOMIC DNA]</scope>
    <source>
        <strain evidence="4">56_747</strain>
    </source>
</reference>
<dbReference type="InterPro" id="IPR009051">
    <property type="entry name" value="Helical_ferredxn"/>
</dbReference>
<protein>
    <submittedName>
        <fullName evidence="4">NADPH-dependent glutamate synthase, small subunit</fullName>
    </submittedName>
</protein>
<evidence type="ECO:0000259" key="1">
    <source>
        <dbReference type="Pfam" id="PF07992"/>
    </source>
</evidence>
<reference evidence="5 6" key="2">
    <citation type="journal article" date="2015" name="MBio">
        <title>Genome-Resolved Metagenomic Analysis Reveals Roles for Candidate Phyla and Other Microbial Community Members in Biogeochemical Transformations in Oil Reservoirs.</title>
        <authorList>
            <person name="Hu P."/>
            <person name="Tom L."/>
            <person name="Singh A."/>
            <person name="Thomas B.C."/>
            <person name="Baker B.J."/>
            <person name="Piceno Y.M."/>
            <person name="Andersen G.L."/>
            <person name="Banfield J.F."/>
        </authorList>
    </citation>
    <scope>NUCLEOTIDE SEQUENCE [LARGE SCALE GENOMIC DNA]</scope>
    <source>
        <strain evidence="3">57_489</strain>
    </source>
</reference>
<dbReference type="GO" id="GO:0016491">
    <property type="term" value="F:oxidoreductase activity"/>
    <property type="evidence" value="ECO:0007669"/>
    <property type="project" value="InterPro"/>
</dbReference>
<organism evidence="4 5">
    <name type="scientific">Methanothrix harundinacea</name>
    <dbReference type="NCBI Taxonomy" id="301375"/>
    <lineage>
        <taxon>Archaea</taxon>
        <taxon>Methanobacteriati</taxon>
        <taxon>Methanobacteriota</taxon>
        <taxon>Stenosarchaea group</taxon>
        <taxon>Methanomicrobia</taxon>
        <taxon>Methanotrichales</taxon>
        <taxon>Methanotrichaceae</taxon>
        <taxon>Methanothrix</taxon>
    </lineage>
</organism>
<dbReference type="PATRIC" id="fig|301375.6.peg.2456"/>
<dbReference type="SUPFAM" id="SSF46548">
    <property type="entry name" value="alpha-helical ferredoxin"/>
    <property type="match status" value="1"/>
</dbReference>